<keyword evidence="11" id="KW-1185">Reference proteome</keyword>
<evidence type="ECO:0000313" key="10">
    <source>
        <dbReference type="EMBL" id="MFB9314873.1"/>
    </source>
</evidence>
<dbReference type="CDD" id="cd06582">
    <property type="entry name" value="TM_PBP1_LivH_like"/>
    <property type="match status" value="1"/>
</dbReference>
<dbReference type="EMBL" id="JBHMDG010000026">
    <property type="protein sequence ID" value="MFB9314873.1"/>
    <property type="molecule type" value="Genomic_DNA"/>
</dbReference>
<dbReference type="Proteomes" id="UP001589750">
    <property type="component" value="Unassembled WGS sequence"/>
</dbReference>
<proteinExistence type="inferred from homology"/>
<reference evidence="10 11" key="1">
    <citation type="submission" date="2024-09" db="EMBL/GenBank/DDBJ databases">
        <authorList>
            <person name="Sun Q."/>
            <person name="Mori K."/>
        </authorList>
    </citation>
    <scope>NUCLEOTIDE SEQUENCE [LARGE SCALE GENOMIC DNA]</scope>
    <source>
        <strain evidence="10 11">JCM 9626</strain>
    </source>
</reference>
<evidence type="ECO:0000256" key="9">
    <source>
        <dbReference type="SAM" id="Phobius"/>
    </source>
</evidence>
<keyword evidence="5" id="KW-0029">Amino-acid transport</keyword>
<evidence type="ECO:0000256" key="7">
    <source>
        <dbReference type="ARBA" id="ARBA00023136"/>
    </source>
</evidence>
<evidence type="ECO:0000313" key="11">
    <source>
        <dbReference type="Proteomes" id="UP001589750"/>
    </source>
</evidence>
<dbReference type="Pfam" id="PF02653">
    <property type="entry name" value="BPD_transp_2"/>
    <property type="match status" value="1"/>
</dbReference>
<evidence type="ECO:0000256" key="3">
    <source>
        <dbReference type="ARBA" id="ARBA00022475"/>
    </source>
</evidence>
<feature type="transmembrane region" description="Helical" evidence="9">
    <location>
        <begin position="228"/>
        <end position="247"/>
    </location>
</feature>
<comment type="similarity">
    <text evidence="8">Belongs to the binding-protein-dependent transport system permease family. LivHM subfamily.</text>
</comment>
<organism evidence="10 11">
    <name type="scientific">Nocardioides plantarum</name>
    <dbReference type="NCBI Taxonomy" id="29299"/>
    <lineage>
        <taxon>Bacteria</taxon>
        <taxon>Bacillati</taxon>
        <taxon>Actinomycetota</taxon>
        <taxon>Actinomycetes</taxon>
        <taxon>Propionibacteriales</taxon>
        <taxon>Nocardioidaceae</taxon>
        <taxon>Nocardioides</taxon>
    </lineage>
</organism>
<keyword evidence="2" id="KW-0813">Transport</keyword>
<feature type="transmembrane region" description="Helical" evidence="9">
    <location>
        <begin position="360"/>
        <end position="381"/>
    </location>
</feature>
<keyword evidence="4 9" id="KW-0812">Transmembrane</keyword>
<evidence type="ECO:0000256" key="4">
    <source>
        <dbReference type="ARBA" id="ARBA00022692"/>
    </source>
</evidence>
<keyword evidence="3" id="KW-1003">Cell membrane</keyword>
<protein>
    <recommendedName>
        <fullName evidence="12">Branched-chain amino acid ABC transporter permease</fullName>
    </recommendedName>
</protein>
<dbReference type="PANTHER" id="PTHR11795">
    <property type="entry name" value="BRANCHED-CHAIN AMINO ACID TRANSPORT SYSTEM PERMEASE PROTEIN LIVH"/>
    <property type="match status" value="1"/>
</dbReference>
<feature type="transmembrane region" description="Helical" evidence="9">
    <location>
        <begin position="202"/>
        <end position="222"/>
    </location>
</feature>
<dbReference type="PANTHER" id="PTHR11795:SF449">
    <property type="entry name" value="BRANCHED-CHAIN AMINO ACID TRANSPORT PERMEASE PROTEIN LIVH-RELATED"/>
    <property type="match status" value="1"/>
</dbReference>
<feature type="transmembrane region" description="Helical" evidence="9">
    <location>
        <begin position="167"/>
        <end position="190"/>
    </location>
</feature>
<comment type="subcellular location">
    <subcellularLocation>
        <location evidence="1">Cell membrane</location>
        <topology evidence="1">Multi-pass membrane protein</topology>
    </subcellularLocation>
</comment>
<evidence type="ECO:0000256" key="5">
    <source>
        <dbReference type="ARBA" id="ARBA00022970"/>
    </source>
</evidence>
<evidence type="ECO:0000256" key="6">
    <source>
        <dbReference type="ARBA" id="ARBA00022989"/>
    </source>
</evidence>
<dbReference type="RefSeq" id="WP_170215401.1">
    <property type="nucleotide sequence ID" value="NZ_JBHMDG010000026.1"/>
</dbReference>
<feature type="transmembrane region" description="Helical" evidence="9">
    <location>
        <begin position="387"/>
        <end position="406"/>
    </location>
</feature>
<evidence type="ECO:0000256" key="2">
    <source>
        <dbReference type="ARBA" id="ARBA00022448"/>
    </source>
</evidence>
<feature type="transmembrane region" description="Helical" evidence="9">
    <location>
        <begin position="259"/>
        <end position="277"/>
    </location>
</feature>
<keyword evidence="7 9" id="KW-0472">Membrane</keyword>
<accession>A0ABV5KDR5</accession>
<name>A0ABV5KDR5_9ACTN</name>
<sequence length="462" mass="48826">MHTRSSSFPGRPRRLGLARVGAIAALSLLALLLVGGVSSAEAASPPAQATAAGCQGTPIDKTVRGTLKNSAADDTPVADVKITVTNCDGEEFEGATDEAGNFEIAFTSGLGPVSVTIDPETLPDGVELRTDKTTNVITGSLSTINTAFPIGPDDRDTETKWDRVPDLIYSGLLFGLILALAALGLNMIFGTTGLTNFAHGELISFGAIVTFYISTGVDLPFTDSELNLPFLVAAPLAVLLAMGFGWLQDTWLWRPLRNRDVGLIAAMIVTIGLQFFLRNIYAYVTGSRFQTYDEYYTPDGKDFHGLFTYTSRDLFVAGTCIVVLLAVILALSYTRLGRATRAVADNPALAASTGINVDRVISMVWIVGTGLAALAGVFLGFQLGVTYQIGQLVLLLLFAAICVGGLGSIWGAVVGALLIGVLIDLSTLFINADLKNAGALLLLIVILLVRPQGLLGRRERIG</sequence>
<evidence type="ECO:0008006" key="12">
    <source>
        <dbReference type="Google" id="ProtNLM"/>
    </source>
</evidence>
<evidence type="ECO:0000256" key="1">
    <source>
        <dbReference type="ARBA" id="ARBA00004651"/>
    </source>
</evidence>
<comment type="caution">
    <text evidence="10">The sequence shown here is derived from an EMBL/GenBank/DDBJ whole genome shotgun (WGS) entry which is preliminary data.</text>
</comment>
<dbReference type="InterPro" id="IPR001851">
    <property type="entry name" value="ABC_transp_permease"/>
</dbReference>
<dbReference type="InterPro" id="IPR052157">
    <property type="entry name" value="BCAA_transport_permease"/>
</dbReference>
<feature type="transmembrane region" description="Helical" evidence="9">
    <location>
        <begin position="314"/>
        <end position="333"/>
    </location>
</feature>
<evidence type="ECO:0000256" key="8">
    <source>
        <dbReference type="ARBA" id="ARBA00037998"/>
    </source>
</evidence>
<keyword evidence="6 9" id="KW-1133">Transmembrane helix</keyword>
<feature type="transmembrane region" description="Helical" evidence="9">
    <location>
        <begin position="437"/>
        <end position="455"/>
    </location>
</feature>
<gene>
    <name evidence="10" type="ORF">ACFFRI_17575</name>
</gene>